<proteinExistence type="predicted"/>
<evidence type="ECO:0000313" key="2">
    <source>
        <dbReference type="Proteomes" id="UP000279860"/>
    </source>
</evidence>
<organism evidence="1 2">
    <name type="scientific">Tannerella forsythia</name>
    <name type="common">Bacteroides forsythus</name>
    <dbReference type="NCBI Taxonomy" id="28112"/>
    <lineage>
        <taxon>Bacteria</taxon>
        <taxon>Pseudomonadati</taxon>
        <taxon>Bacteroidota</taxon>
        <taxon>Bacteroidia</taxon>
        <taxon>Bacteroidales</taxon>
        <taxon>Tannerellaceae</taxon>
        <taxon>Tannerella</taxon>
    </lineage>
</organism>
<reference evidence="1 2" key="1">
    <citation type="submission" date="2018-11" db="EMBL/GenBank/DDBJ databases">
        <title>Genomes From Bacteria Associated with the Canine Oral Cavity: a Test Case for Automated Genome-Based Taxonomic Assignment.</title>
        <authorList>
            <person name="Coil D.A."/>
            <person name="Jospin G."/>
            <person name="Darling A.E."/>
            <person name="Wallis C."/>
            <person name="Davis I.J."/>
            <person name="Harris S."/>
            <person name="Eisen J.A."/>
            <person name="Holcombe L.J."/>
            <person name="O'Flynn C."/>
        </authorList>
    </citation>
    <scope>NUCLEOTIDE SEQUENCE [LARGE SCALE GENOMIC DNA]</scope>
    <source>
        <strain evidence="1 2">OH1426_COT-023</strain>
    </source>
</reference>
<dbReference type="Proteomes" id="UP000279860">
    <property type="component" value="Unassembled WGS sequence"/>
</dbReference>
<dbReference type="AlphaFoldDB" id="A0A3P1YUC0"/>
<name>A0A3P1YUC0_TANFO</name>
<accession>A0A3P1YUC0</accession>
<evidence type="ECO:0000313" key="1">
    <source>
        <dbReference type="EMBL" id="RRD74217.1"/>
    </source>
</evidence>
<protein>
    <submittedName>
        <fullName evidence="1">Uncharacterized protein</fullName>
    </submittedName>
</protein>
<gene>
    <name evidence="1" type="ORF">EII41_08410</name>
</gene>
<dbReference type="EMBL" id="RQYN01000029">
    <property type="protein sequence ID" value="RRD74217.1"/>
    <property type="molecule type" value="Genomic_DNA"/>
</dbReference>
<sequence>MKMSVKNGANVRFYLDSKGKVQTFAPPFHSSAAWFLHRRSESYRQKNICAVEEKEEKERNILFALFVTLLVIN</sequence>
<comment type="caution">
    <text evidence="1">The sequence shown here is derived from an EMBL/GenBank/DDBJ whole genome shotgun (WGS) entry which is preliminary data.</text>
</comment>